<sequence>MEKRHVVKRREGLRVWAHQFRILFLILSALFFIIPSLSLATSSNFEGFDDPDAAYDEDSDPLVSPPLIPRNTPRPPYPPPPSTSGMRTCSKTSPWSRSRSKPRPPRKVRMRLPGQTQCLSWILA</sequence>
<gene>
    <name evidence="1" type="ORF">MLD38_032209</name>
</gene>
<accession>A0ACB9M567</accession>
<evidence type="ECO:0000313" key="2">
    <source>
        <dbReference type="Proteomes" id="UP001057402"/>
    </source>
</evidence>
<dbReference type="Proteomes" id="UP001057402">
    <property type="component" value="Chromosome 10"/>
</dbReference>
<evidence type="ECO:0000313" key="1">
    <source>
        <dbReference type="EMBL" id="KAI4318514.1"/>
    </source>
</evidence>
<keyword evidence="2" id="KW-1185">Reference proteome</keyword>
<reference evidence="2" key="1">
    <citation type="journal article" date="2023" name="Front. Plant Sci.">
        <title>Chromosomal-level genome assembly of Melastoma candidum provides insights into trichome evolution.</title>
        <authorList>
            <person name="Zhong Y."/>
            <person name="Wu W."/>
            <person name="Sun C."/>
            <person name="Zou P."/>
            <person name="Liu Y."/>
            <person name="Dai S."/>
            <person name="Zhou R."/>
        </authorList>
    </citation>
    <scope>NUCLEOTIDE SEQUENCE [LARGE SCALE GENOMIC DNA]</scope>
</reference>
<name>A0ACB9M567_9MYRT</name>
<protein>
    <submittedName>
        <fullName evidence="1">Uncharacterized protein</fullName>
    </submittedName>
</protein>
<organism evidence="1 2">
    <name type="scientific">Melastoma candidum</name>
    <dbReference type="NCBI Taxonomy" id="119954"/>
    <lineage>
        <taxon>Eukaryota</taxon>
        <taxon>Viridiplantae</taxon>
        <taxon>Streptophyta</taxon>
        <taxon>Embryophyta</taxon>
        <taxon>Tracheophyta</taxon>
        <taxon>Spermatophyta</taxon>
        <taxon>Magnoliopsida</taxon>
        <taxon>eudicotyledons</taxon>
        <taxon>Gunneridae</taxon>
        <taxon>Pentapetalae</taxon>
        <taxon>rosids</taxon>
        <taxon>malvids</taxon>
        <taxon>Myrtales</taxon>
        <taxon>Melastomataceae</taxon>
        <taxon>Melastomatoideae</taxon>
        <taxon>Melastomateae</taxon>
        <taxon>Melastoma</taxon>
    </lineage>
</organism>
<comment type="caution">
    <text evidence="1">The sequence shown here is derived from an EMBL/GenBank/DDBJ whole genome shotgun (WGS) entry which is preliminary data.</text>
</comment>
<proteinExistence type="predicted"/>
<dbReference type="EMBL" id="CM042889">
    <property type="protein sequence ID" value="KAI4318514.1"/>
    <property type="molecule type" value="Genomic_DNA"/>
</dbReference>